<dbReference type="PANTHER" id="PTHR10992">
    <property type="entry name" value="METHYLESTERASE FAMILY MEMBER"/>
    <property type="match status" value="1"/>
</dbReference>
<organism evidence="2">
    <name type="scientific">Bacillus sp. BS1807G30</name>
    <dbReference type="NCBI Taxonomy" id="3153756"/>
    <lineage>
        <taxon>Bacteria</taxon>
        <taxon>Bacillati</taxon>
        <taxon>Bacillota</taxon>
        <taxon>Bacilli</taxon>
        <taxon>Bacillales</taxon>
        <taxon>Bacillaceae</taxon>
        <taxon>Bacillus</taxon>
    </lineage>
</organism>
<dbReference type="InterPro" id="IPR045889">
    <property type="entry name" value="MES/HNL"/>
</dbReference>
<dbReference type="InterPro" id="IPR000073">
    <property type="entry name" value="AB_hydrolase_1"/>
</dbReference>
<dbReference type="InterPro" id="IPR029058">
    <property type="entry name" value="AB_hydrolase_fold"/>
</dbReference>
<dbReference type="AlphaFoldDB" id="A0AAU7FKN1"/>
<name>A0AAU7FKN1_9BACI</name>
<evidence type="ECO:0000313" key="2">
    <source>
        <dbReference type="EMBL" id="XBM04692.1"/>
    </source>
</evidence>
<dbReference type="PRINTS" id="PR00111">
    <property type="entry name" value="ABHYDROLASE"/>
</dbReference>
<evidence type="ECO:0000259" key="1">
    <source>
        <dbReference type="Pfam" id="PF12697"/>
    </source>
</evidence>
<dbReference type="GO" id="GO:0080032">
    <property type="term" value="F:methyl jasmonate esterase activity"/>
    <property type="evidence" value="ECO:0007669"/>
    <property type="project" value="TreeGrafter"/>
</dbReference>
<gene>
    <name evidence="2" type="ORF">ABG082_02690</name>
</gene>
<reference evidence="2" key="1">
    <citation type="submission" date="2024-05" db="EMBL/GenBank/DDBJ databases">
        <authorList>
            <person name="Liu Z."/>
        </authorList>
    </citation>
    <scope>NUCLEOTIDE SEQUENCE</scope>
    <source>
        <strain evidence="2">BS1807G30</strain>
    </source>
</reference>
<accession>A0AAU7FKN1</accession>
<dbReference type="RefSeq" id="WP_202734685.1">
    <property type="nucleotide sequence ID" value="NZ_CP157353.1"/>
</dbReference>
<dbReference type="Pfam" id="PF12697">
    <property type="entry name" value="Abhydrolase_6"/>
    <property type="match status" value="1"/>
</dbReference>
<dbReference type="EMBL" id="CP157353">
    <property type="protein sequence ID" value="XBM04692.1"/>
    <property type="molecule type" value="Genomic_DNA"/>
</dbReference>
<proteinExistence type="predicted"/>
<feature type="domain" description="AB hydrolase-1" evidence="1">
    <location>
        <begin position="4"/>
        <end position="226"/>
    </location>
</feature>
<protein>
    <submittedName>
        <fullName evidence="2">Alpha/beta fold hydrolase</fullName>
    </submittedName>
</protein>
<dbReference type="GO" id="GO:0080030">
    <property type="term" value="F:methyl indole-3-acetate esterase activity"/>
    <property type="evidence" value="ECO:0007669"/>
    <property type="project" value="TreeGrafter"/>
</dbReference>
<keyword evidence="2" id="KW-0378">Hydrolase</keyword>
<sequence length="236" mass="26658">MNTFLFVHGAFQGSWCWDQIKPSLQQKGHTVIAIDLPGSGEDATPPQDVSLESYVNKVVTTIEKIDEPVILVGHSMSGMVISQVAENIPDKIKKLVYVCAFVPENGQAISDIASGGPKATFDEKNQTITLMEEFIAKDMLNESSEEDLQLFKKKIRPQPVQPFEDQVSLTNERFGRVPSVYIETTNDRSIPIDLQRQMYATKPFERIYTLDADHFPFYSRKKELVDCLLDIAVTER</sequence>
<dbReference type="Gene3D" id="3.40.50.1820">
    <property type="entry name" value="alpha/beta hydrolase"/>
    <property type="match status" value="1"/>
</dbReference>
<dbReference type="PANTHER" id="PTHR10992:SF1086">
    <property type="entry name" value="AB HYDROLASE-1 DOMAIN-CONTAINING PROTEIN"/>
    <property type="match status" value="1"/>
</dbReference>
<dbReference type="SUPFAM" id="SSF53474">
    <property type="entry name" value="alpha/beta-Hydrolases"/>
    <property type="match status" value="1"/>
</dbReference>